<feature type="chain" id="PRO_5003942235" description="P pilus assembly/Cpx signaling pathway, periplasmic inhibitor/zinc-resistance associated protein" evidence="1">
    <location>
        <begin position="20"/>
        <end position="151"/>
    </location>
</feature>
<evidence type="ECO:0000313" key="3">
    <source>
        <dbReference type="Proteomes" id="UP000010796"/>
    </source>
</evidence>
<reference evidence="3" key="1">
    <citation type="submission" date="2012-02" db="EMBL/GenBank/DDBJ databases">
        <title>The complete genome of Echinicola vietnamensis DSM 17526.</title>
        <authorList>
            <person name="Lucas S."/>
            <person name="Copeland A."/>
            <person name="Lapidus A."/>
            <person name="Glavina del Rio T."/>
            <person name="Dalin E."/>
            <person name="Tice H."/>
            <person name="Bruce D."/>
            <person name="Goodwin L."/>
            <person name="Pitluck S."/>
            <person name="Peters L."/>
            <person name="Ovchinnikova G."/>
            <person name="Teshima H."/>
            <person name="Kyrpides N."/>
            <person name="Mavromatis K."/>
            <person name="Ivanova N."/>
            <person name="Brettin T."/>
            <person name="Detter J.C."/>
            <person name="Han C."/>
            <person name="Larimer F."/>
            <person name="Land M."/>
            <person name="Hauser L."/>
            <person name="Markowitz V."/>
            <person name="Cheng J.-F."/>
            <person name="Hugenholtz P."/>
            <person name="Woyke T."/>
            <person name="Wu D."/>
            <person name="Brambilla E."/>
            <person name="Klenk H.-P."/>
            <person name="Eisen J.A."/>
        </authorList>
    </citation>
    <scope>NUCLEOTIDE SEQUENCE [LARGE SCALE GENOMIC DNA]</scope>
    <source>
        <strain evidence="3">DSM 17526 / LMG 23754 / KMM 6221</strain>
    </source>
</reference>
<dbReference type="GO" id="GO:0042597">
    <property type="term" value="C:periplasmic space"/>
    <property type="evidence" value="ECO:0007669"/>
    <property type="project" value="InterPro"/>
</dbReference>
<evidence type="ECO:0000313" key="2">
    <source>
        <dbReference type="EMBL" id="AGA79011.1"/>
    </source>
</evidence>
<evidence type="ECO:0000256" key="1">
    <source>
        <dbReference type="SAM" id="SignalP"/>
    </source>
</evidence>
<proteinExistence type="predicted"/>
<evidence type="ECO:0008006" key="4">
    <source>
        <dbReference type="Google" id="ProtNLM"/>
    </source>
</evidence>
<dbReference type="EMBL" id="CP003346">
    <property type="protein sequence ID" value="AGA79011.1"/>
    <property type="molecule type" value="Genomic_DNA"/>
</dbReference>
<dbReference type="Pfam" id="PF07813">
    <property type="entry name" value="LTXXQ"/>
    <property type="match status" value="1"/>
</dbReference>
<organism evidence="2 3">
    <name type="scientific">Echinicola vietnamensis (strain DSM 17526 / LMG 23754 / KMM 6221)</name>
    <dbReference type="NCBI Taxonomy" id="926556"/>
    <lineage>
        <taxon>Bacteria</taxon>
        <taxon>Pseudomonadati</taxon>
        <taxon>Bacteroidota</taxon>
        <taxon>Cytophagia</taxon>
        <taxon>Cytophagales</taxon>
        <taxon>Cyclobacteriaceae</taxon>
        <taxon>Echinicola</taxon>
    </lineage>
</organism>
<gene>
    <name evidence="2" type="ordered locus">Echvi_2772</name>
</gene>
<dbReference type="STRING" id="926556.Echvi_2772"/>
<protein>
    <recommendedName>
        <fullName evidence="4">P pilus assembly/Cpx signaling pathway, periplasmic inhibitor/zinc-resistance associated protein</fullName>
    </recommendedName>
</protein>
<keyword evidence="3" id="KW-1185">Reference proteome</keyword>
<accession>L0G223</accession>
<dbReference type="InterPro" id="IPR012899">
    <property type="entry name" value="LTXXQ"/>
</dbReference>
<dbReference type="eggNOG" id="ENOG50331PZ">
    <property type="taxonomic scope" value="Bacteria"/>
</dbReference>
<dbReference type="HOGENOM" id="CLU_112450_0_1_10"/>
<keyword evidence="1" id="KW-0732">Signal</keyword>
<dbReference type="RefSeq" id="WP_015266563.1">
    <property type="nucleotide sequence ID" value="NC_019904.1"/>
</dbReference>
<dbReference type="OrthoDB" id="675330at2"/>
<name>L0G223_ECHVK</name>
<sequence length="151" mass="17981">MKKISLFLCLALISFSLLAQRKENKPGYDREKLSAAKIAFITQKLDITPDQAEQFWPLYNAFEDKRRNLLHQLRVISHLDQENLTEEKATQLIQNKIDLQQSLLDLEKSSLNKFTEVLRPKQVYLLQEADRDFVKHLYRVNRKRKTERPKR</sequence>
<dbReference type="AlphaFoldDB" id="L0G223"/>
<dbReference type="KEGG" id="evi:Echvi_2772"/>
<feature type="signal peptide" evidence="1">
    <location>
        <begin position="1"/>
        <end position="19"/>
    </location>
</feature>
<dbReference type="Proteomes" id="UP000010796">
    <property type="component" value="Chromosome"/>
</dbReference>